<evidence type="ECO:0000256" key="9">
    <source>
        <dbReference type="PROSITE-ProRule" id="PRU10141"/>
    </source>
</evidence>
<dbReference type="PANTHER" id="PTHR44899:SF3">
    <property type="entry name" value="SERINE_THREONINE-PROTEIN KINASE NEK1"/>
    <property type="match status" value="1"/>
</dbReference>
<comment type="caution">
    <text evidence="11">The sequence shown here is derived from an EMBL/GenBank/DDBJ whole genome shotgun (WGS) entry which is preliminary data.</text>
</comment>
<organism evidence="11 12">
    <name type="scientific">Strigomonas culicis</name>
    <dbReference type="NCBI Taxonomy" id="28005"/>
    <lineage>
        <taxon>Eukaryota</taxon>
        <taxon>Discoba</taxon>
        <taxon>Euglenozoa</taxon>
        <taxon>Kinetoplastea</taxon>
        <taxon>Metakinetoplastina</taxon>
        <taxon>Trypanosomatida</taxon>
        <taxon>Trypanosomatidae</taxon>
        <taxon>Strigomonadinae</taxon>
        <taxon>Strigomonas</taxon>
    </lineage>
</organism>
<gene>
    <name evidence="11" type="ORF">STCU_00919</name>
</gene>
<feature type="binding site" evidence="9">
    <location>
        <position position="35"/>
    </location>
    <ligand>
        <name>ATP</name>
        <dbReference type="ChEBI" id="CHEBI:30616"/>
    </ligand>
</feature>
<keyword evidence="5 11" id="KW-0418">Kinase</keyword>
<evidence type="ECO:0000256" key="7">
    <source>
        <dbReference type="ARBA" id="ARBA00047899"/>
    </source>
</evidence>
<dbReference type="OrthoDB" id="248923at2759"/>
<keyword evidence="12" id="KW-1185">Reference proteome</keyword>
<evidence type="ECO:0000256" key="8">
    <source>
        <dbReference type="ARBA" id="ARBA00048679"/>
    </source>
</evidence>
<reference evidence="11 12" key="1">
    <citation type="journal article" date="2013" name="PLoS ONE">
        <title>Predicting the Proteins of Angomonas deanei, Strigomonas culicis and Their Respective Endosymbionts Reveals New Aspects of the Trypanosomatidae Family.</title>
        <authorList>
            <person name="Motta M.C."/>
            <person name="Martins A.C."/>
            <person name="de Souza S.S."/>
            <person name="Catta-Preta C.M."/>
            <person name="Silva R."/>
            <person name="Klein C.C."/>
            <person name="de Almeida L.G."/>
            <person name="de Lima Cunha O."/>
            <person name="Ciapina L.P."/>
            <person name="Brocchi M."/>
            <person name="Colabardini A.C."/>
            <person name="de Araujo Lima B."/>
            <person name="Machado C.R."/>
            <person name="de Almeida Soares C.M."/>
            <person name="Probst C.M."/>
            <person name="de Menezes C.B."/>
            <person name="Thompson C.E."/>
            <person name="Bartholomeu D.C."/>
            <person name="Gradia D.F."/>
            <person name="Pavoni D.P."/>
            <person name="Grisard E.C."/>
            <person name="Fantinatti-Garboggini F."/>
            <person name="Marchini F.K."/>
            <person name="Rodrigues-Luiz G.F."/>
            <person name="Wagner G."/>
            <person name="Goldman G.H."/>
            <person name="Fietto J.L."/>
            <person name="Elias M.C."/>
            <person name="Goldman M.H."/>
            <person name="Sagot M.F."/>
            <person name="Pereira M."/>
            <person name="Stoco P.H."/>
            <person name="de Mendonca-Neto R.P."/>
            <person name="Teixeira S.M."/>
            <person name="Maciel T.E."/>
            <person name="de Oliveira Mendes T.A."/>
            <person name="Urmenyi T.P."/>
            <person name="de Souza W."/>
            <person name="Schenkman S."/>
            <person name="de Vasconcelos A.T."/>
        </authorList>
    </citation>
    <scope>NUCLEOTIDE SEQUENCE [LARGE SCALE GENOMIC DNA]</scope>
</reference>
<dbReference type="InterPro" id="IPR011009">
    <property type="entry name" value="Kinase-like_dom_sf"/>
</dbReference>
<comment type="catalytic activity">
    <reaction evidence="8">
        <text>L-seryl-[protein] + ATP = O-phospho-L-seryl-[protein] + ADP + H(+)</text>
        <dbReference type="Rhea" id="RHEA:17989"/>
        <dbReference type="Rhea" id="RHEA-COMP:9863"/>
        <dbReference type="Rhea" id="RHEA-COMP:11604"/>
        <dbReference type="ChEBI" id="CHEBI:15378"/>
        <dbReference type="ChEBI" id="CHEBI:29999"/>
        <dbReference type="ChEBI" id="CHEBI:30616"/>
        <dbReference type="ChEBI" id="CHEBI:83421"/>
        <dbReference type="ChEBI" id="CHEBI:456216"/>
        <dbReference type="EC" id="2.7.11.1"/>
    </reaction>
</comment>
<dbReference type="PANTHER" id="PTHR44899">
    <property type="entry name" value="CAMK FAMILY PROTEIN KINASE"/>
    <property type="match status" value="1"/>
</dbReference>
<dbReference type="AlphaFoldDB" id="S9V4G5"/>
<dbReference type="InterPro" id="IPR051131">
    <property type="entry name" value="NEK_Ser/Thr_kinase_NIMA"/>
</dbReference>
<accession>S9V4G5</accession>
<comment type="catalytic activity">
    <reaction evidence="7">
        <text>L-threonyl-[protein] + ATP = O-phospho-L-threonyl-[protein] + ADP + H(+)</text>
        <dbReference type="Rhea" id="RHEA:46608"/>
        <dbReference type="Rhea" id="RHEA-COMP:11060"/>
        <dbReference type="Rhea" id="RHEA-COMP:11605"/>
        <dbReference type="ChEBI" id="CHEBI:15378"/>
        <dbReference type="ChEBI" id="CHEBI:30013"/>
        <dbReference type="ChEBI" id="CHEBI:30616"/>
        <dbReference type="ChEBI" id="CHEBI:61977"/>
        <dbReference type="ChEBI" id="CHEBI:456216"/>
        <dbReference type="EC" id="2.7.11.1"/>
    </reaction>
</comment>
<dbReference type="EMBL" id="ATMH01000919">
    <property type="protein sequence ID" value="EPY35773.1"/>
    <property type="molecule type" value="Genomic_DNA"/>
</dbReference>
<evidence type="ECO:0000256" key="3">
    <source>
        <dbReference type="ARBA" id="ARBA00022679"/>
    </source>
</evidence>
<dbReference type="InterPro" id="IPR017441">
    <property type="entry name" value="Protein_kinase_ATP_BS"/>
</dbReference>
<evidence type="ECO:0000256" key="2">
    <source>
        <dbReference type="ARBA" id="ARBA00022527"/>
    </source>
</evidence>
<evidence type="ECO:0000256" key="6">
    <source>
        <dbReference type="ARBA" id="ARBA00022840"/>
    </source>
</evidence>
<evidence type="ECO:0000256" key="5">
    <source>
        <dbReference type="ARBA" id="ARBA00022777"/>
    </source>
</evidence>
<dbReference type="Proteomes" id="UP000015354">
    <property type="component" value="Unassembled WGS sequence"/>
</dbReference>
<dbReference type="SUPFAM" id="SSF56112">
    <property type="entry name" value="Protein kinase-like (PK-like)"/>
    <property type="match status" value="1"/>
</dbReference>
<dbReference type="GO" id="GO:0005524">
    <property type="term" value="F:ATP binding"/>
    <property type="evidence" value="ECO:0007669"/>
    <property type="project" value="UniProtKB-UniRule"/>
</dbReference>
<keyword evidence="4 9" id="KW-0547">Nucleotide-binding</keyword>
<dbReference type="GO" id="GO:0004674">
    <property type="term" value="F:protein serine/threonine kinase activity"/>
    <property type="evidence" value="ECO:0007669"/>
    <property type="project" value="UniProtKB-KW"/>
</dbReference>
<name>S9V4G5_9TRYP</name>
<keyword evidence="3" id="KW-0808">Transferase</keyword>
<evidence type="ECO:0000313" key="12">
    <source>
        <dbReference type="Proteomes" id="UP000015354"/>
    </source>
</evidence>
<proteinExistence type="predicted"/>
<dbReference type="PROSITE" id="PS50011">
    <property type="entry name" value="PROTEIN_KINASE_DOM"/>
    <property type="match status" value="1"/>
</dbReference>
<feature type="domain" description="Protein kinase" evidence="10">
    <location>
        <begin position="7"/>
        <end position="263"/>
    </location>
</feature>
<protein>
    <recommendedName>
        <fullName evidence="1">non-specific serine/threonine protein kinase</fullName>
        <ecNumber evidence="1">2.7.11.1</ecNumber>
    </recommendedName>
</protein>
<dbReference type="PROSITE" id="PS00107">
    <property type="entry name" value="PROTEIN_KINASE_ATP"/>
    <property type="match status" value="1"/>
</dbReference>
<evidence type="ECO:0000256" key="1">
    <source>
        <dbReference type="ARBA" id="ARBA00012513"/>
    </source>
</evidence>
<evidence type="ECO:0000313" key="11">
    <source>
        <dbReference type="EMBL" id="EPY35773.1"/>
    </source>
</evidence>
<evidence type="ECO:0000256" key="4">
    <source>
        <dbReference type="ARBA" id="ARBA00022741"/>
    </source>
</evidence>
<sequence>MLKNRELQVVDRLGSGAFGDAFLVRDGRGNPFVVKRSRESHKESHVREEALTMKELSSDHTVRLYDIWLEPNDERLYMLLEYCSAGDLEQYLEKKYPIPESELMSIFVQLLIGLDHVHLKHKLHRDIKLANILLHREKGNGPLKVKIGDFGLSKTVSYTDAPTGTRLGTPLYFSPELISGREYTRKTDIWSMGVAFYTLMTRQMPFMAKNMDDLINSILRQVPPHPSKKENYSTKMGDLVMRMLTKSRTKRPDTRTLLSSELFADVLNRIPWLPPTSEGIIGLFACRPEANINIRASPSLTAKKIGVLHYGDQIYASRSVAAAPGPMLWFKIVYPFTGYCVVGNGPKGFFQVFENPEHASPLTSPVVQQLPSTCSVDLSTICPRLSTREIQ</sequence>
<dbReference type="SMART" id="SM00220">
    <property type="entry name" value="S_TKc"/>
    <property type="match status" value="1"/>
</dbReference>
<dbReference type="Gene3D" id="1.10.510.10">
    <property type="entry name" value="Transferase(Phosphotransferase) domain 1"/>
    <property type="match status" value="1"/>
</dbReference>
<dbReference type="EC" id="2.7.11.1" evidence="1"/>
<evidence type="ECO:0000259" key="10">
    <source>
        <dbReference type="PROSITE" id="PS50011"/>
    </source>
</evidence>
<dbReference type="InterPro" id="IPR000719">
    <property type="entry name" value="Prot_kinase_dom"/>
</dbReference>
<keyword evidence="2" id="KW-0723">Serine/threonine-protein kinase</keyword>
<keyword evidence="6 9" id="KW-0067">ATP-binding</keyword>
<dbReference type="Pfam" id="PF00069">
    <property type="entry name" value="Pkinase"/>
    <property type="match status" value="1"/>
</dbReference>